<accession>A0A101QBN5</accession>
<feature type="transmembrane region" description="Helical" evidence="1">
    <location>
        <begin position="145"/>
        <end position="167"/>
    </location>
</feature>
<protein>
    <recommendedName>
        <fullName evidence="4">HdeD family acid-resistance protein</fullName>
    </recommendedName>
</protein>
<evidence type="ECO:0000256" key="1">
    <source>
        <dbReference type="SAM" id="Phobius"/>
    </source>
</evidence>
<dbReference type="PANTHER" id="PTHR34989:SF1">
    <property type="entry name" value="PROTEIN HDED"/>
    <property type="match status" value="1"/>
</dbReference>
<feature type="transmembrane region" description="Helical" evidence="1">
    <location>
        <begin position="7"/>
        <end position="26"/>
    </location>
</feature>
<dbReference type="PANTHER" id="PTHR34989">
    <property type="entry name" value="PROTEIN HDED"/>
    <property type="match status" value="1"/>
</dbReference>
<keyword evidence="1" id="KW-0472">Membrane</keyword>
<keyword evidence="1" id="KW-0812">Transmembrane</keyword>
<dbReference type="AlphaFoldDB" id="A0A101QBN5"/>
<gene>
    <name evidence="2" type="ORF">AQJ11_16700</name>
</gene>
<evidence type="ECO:0000313" key="3">
    <source>
        <dbReference type="Proteomes" id="UP000053398"/>
    </source>
</evidence>
<keyword evidence="1" id="KW-1133">Transmembrane helix</keyword>
<dbReference type="EMBL" id="LMWP01000017">
    <property type="protein sequence ID" value="KUN26920.1"/>
    <property type="molecule type" value="Genomic_DNA"/>
</dbReference>
<organism evidence="2 3">
    <name type="scientific">Streptomyces corchorusii</name>
    <name type="common">Streptomyces chibaensis</name>
    <dbReference type="NCBI Taxonomy" id="1903"/>
    <lineage>
        <taxon>Bacteria</taxon>
        <taxon>Bacillati</taxon>
        <taxon>Actinomycetota</taxon>
        <taxon>Actinomycetes</taxon>
        <taxon>Kitasatosporales</taxon>
        <taxon>Streptomycetaceae</taxon>
        <taxon>Streptomyces</taxon>
    </lineage>
</organism>
<dbReference type="GO" id="GO:0005886">
    <property type="term" value="C:plasma membrane"/>
    <property type="evidence" value="ECO:0007669"/>
    <property type="project" value="TreeGrafter"/>
</dbReference>
<feature type="transmembrane region" description="Helical" evidence="1">
    <location>
        <begin position="64"/>
        <end position="83"/>
    </location>
</feature>
<keyword evidence="3" id="KW-1185">Reference proteome</keyword>
<evidence type="ECO:0000313" key="2">
    <source>
        <dbReference type="EMBL" id="KUN26920.1"/>
    </source>
</evidence>
<dbReference type="InterPro" id="IPR052712">
    <property type="entry name" value="Acid_resist_chaperone_HdeD"/>
</dbReference>
<evidence type="ECO:0008006" key="4">
    <source>
        <dbReference type="Google" id="ProtNLM"/>
    </source>
</evidence>
<dbReference type="RefSeq" id="WP_059263584.1">
    <property type="nucleotide sequence ID" value="NZ_KQ948356.1"/>
</dbReference>
<feature type="transmembrane region" description="Helical" evidence="1">
    <location>
        <begin position="89"/>
        <end position="109"/>
    </location>
</feature>
<dbReference type="Proteomes" id="UP000053398">
    <property type="component" value="Unassembled WGS sequence"/>
</dbReference>
<comment type="caution">
    <text evidence="2">The sequence shown here is derived from an EMBL/GenBank/DDBJ whole genome shotgun (WGS) entry which is preliminary data.</text>
</comment>
<dbReference type="Pfam" id="PF03729">
    <property type="entry name" value="DUF308"/>
    <property type="match status" value="2"/>
</dbReference>
<reference evidence="2 3" key="1">
    <citation type="submission" date="2015-10" db="EMBL/GenBank/DDBJ databases">
        <title>Draft genome sequence of Streptomyces corchorusii DSM 40340, type strain for the species Streptomyces corchorusii.</title>
        <authorList>
            <person name="Ruckert C."/>
            <person name="Winkler A."/>
            <person name="Kalinowski J."/>
            <person name="Kampfer P."/>
            <person name="Glaeser S."/>
        </authorList>
    </citation>
    <scope>NUCLEOTIDE SEQUENCE [LARGE SCALE GENOMIC DNA]</scope>
    <source>
        <strain evidence="2 3">DSM 40340</strain>
    </source>
</reference>
<sequence>MRRQLMWMLVARGAAALLFGVVALVWPGVTVLALALLFGVYALADGLALLASAFRRQGDGAHRAAHATGGVLGIAVGVVSIGWPGVTALALAALTGAWAVVTGVAEIWAAVRFRRELHHEWVLFLAGAVSVAAGALLWARPDVGAIGIAQVIGVYALVSGALVLAAARRLRGAATTGHPVRHARHA</sequence>
<proteinExistence type="predicted"/>
<dbReference type="InterPro" id="IPR005325">
    <property type="entry name" value="DUF308_memb"/>
</dbReference>
<name>A0A101QBN5_STRCK</name>
<feature type="transmembrane region" description="Helical" evidence="1">
    <location>
        <begin position="32"/>
        <end position="52"/>
    </location>
</feature>
<feature type="transmembrane region" description="Helical" evidence="1">
    <location>
        <begin position="121"/>
        <end position="139"/>
    </location>
</feature>